<comment type="caution">
    <text evidence="1">The sequence shown here is derived from an EMBL/GenBank/DDBJ whole genome shotgun (WGS) entry which is preliminary data.</text>
</comment>
<dbReference type="AlphaFoldDB" id="A0A3M8Q357"/>
<reference evidence="1 2" key="1">
    <citation type="journal article" date="2012" name="Int. J. Syst. Evol. Microbiol.">
        <title>Marinomonas hwangdonensis sp. nov., isolated from seawater.</title>
        <authorList>
            <person name="Jung Y.T."/>
            <person name="Oh T.K."/>
            <person name="Yoon J.H."/>
        </authorList>
    </citation>
    <scope>NUCLEOTIDE SEQUENCE [LARGE SCALE GENOMIC DNA]</scope>
    <source>
        <strain evidence="1 2">HDW-15</strain>
    </source>
</reference>
<name>A0A3M8Q357_9GAMM</name>
<accession>A0A3M8Q357</accession>
<dbReference type="Proteomes" id="UP000280507">
    <property type="component" value="Unassembled WGS sequence"/>
</dbReference>
<keyword evidence="2" id="KW-1185">Reference proteome</keyword>
<evidence type="ECO:0000313" key="1">
    <source>
        <dbReference type="EMBL" id="RNF49604.1"/>
    </source>
</evidence>
<protein>
    <submittedName>
        <fullName evidence="1">Uncharacterized protein</fullName>
    </submittedName>
</protein>
<dbReference type="EMBL" id="RIZG01000007">
    <property type="protein sequence ID" value="RNF49604.1"/>
    <property type="molecule type" value="Genomic_DNA"/>
</dbReference>
<proteinExistence type="predicted"/>
<organism evidence="1 2">
    <name type="scientific">Marinomonas hwangdonensis</name>
    <dbReference type="NCBI Taxonomy" id="1053647"/>
    <lineage>
        <taxon>Bacteria</taxon>
        <taxon>Pseudomonadati</taxon>
        <taxon>Pseudomonadota</taxon>
        <taxon>Gammaproteobacteria</taxon>
        <taxon>Oceanospirillales</taxon>
        <taxon>Oceanospirillaceae</taxon>
        <taxon>Marinomonas</taxon>
    </lineage>
</organism>
<gene>
    <name evidence="1" type="ORF">EBI00_11750</name>
</gene>
<evidence type="ECO:0000313" key="2">
    <source>
        <dbReference type="Proteomes" id="UP000280507"/>
    </source>
</evidence>
<sequence length="75" mass="8731">MFCQPLMIDIRQPIKEQSITIPMITGIGPDVAPAPHFKYQKIMTFKRWIEHEVKAIDSSWATYLKMHPEMSEVTV</sequence>